<dbReference type="EMBL" id="AL935263">
    <property type="protein sequence ID" value="CCC79589.1"/>
    <property type="molecule type" value="Genomic_DNA"/>
</dbReference>
<dbReference type="RefSeq" id="WP_011101742.1">
    <property type="nucleotide sequence ID" value="NC_004567.2"/>
</dbReference>
<keyword evidence="2" id="KW-1185">Reference proteome</keyword>
<protein>
    <submittedName>
        <fullName evidence="1">Prophage P2a protein 47</fullName>
    </submittedName>
</protein>
<dbReference type="HOGENOM" id="CLU_2617609_0_0_9"/>
<reference evidence="1 2" key="1">
    <citation type="journal article" date="2003" name="Proc. Natl. Acad. Sci. U.S.A.">
        <title>Complete genome sequence of Lactobacillus plantarum WCFS1.</title>
        <authorList>
            <person name="Kleerebezem M."/>
            <person name="Boekhorst J."/>
            <person name="van Kranenburg R."/>
            <person name="Molenaar D."/>
            <person name="Kuipers O.P."/>
            <person name="Leer R."/>
            <person name="Tarchini R."/>
            <person name="Peters S.A."/>
            <person name="Sandbrink H.M."/>
            <person name="Fiers M.W."/>
            <person name="Stiekema W."/>
            <person name="Lankhorst R.M."/>
            <person name="Bron P.A."/>
            <person name="Hoffer S.M."/>
            <person name="Groot M.N."/>
            <person name="Kerkhoven R."/>
            <person name="de Vries M."/>
            <person name="Ursing B."/>
            <person name="de Vos W.M."/>
            <person name="Siezen R.J."/>
        </authorList>
    </citation>
    <scope>NUCLEOTIDE SEQUENCE [LARGE SCALE GENOMIC DNA]</scope>
    <source>
        <strain evidence="2">ATCC BAA-793 / NCIMB 8826 / WCFS1</strain>
    </source>
</reference>
<dbReference type="KEGG" id="lpl:lp_2410"/>
<reference evidence="1 2" key="3">
    <citation type="journal article" date="2012" name="J. Bacteriol.">
        <title>Complete resequencing and reannotation of the Lactobacillus plantarum WCFS1 genome.</title>
        <authorList>
            <person name="Siezen R.J."/>
            <person name="Francke C."/>
            <person name="Renckens B."/>
            <person name="Boekhorst J."/>
            <person name="Wels M."/>
            <person name="Kleerebezem M."/>
            <person name="van Hijum S.A.F.T."/>
        </authorList>
    </citation>
    <scope>NUCLEOTIDE SEQUENCE [LARGE SCALE GENOMIC DNA]</scope>
    <source>
        <strain evidence="2">ATCC BAA-793 / NCIMB 8826 / WCFS1</strain>
    </source>
</reference>
<dbReference type="PATRIC" id="fig|220668.9.peg.2036"/>
<accession>F9UQV0</accession>
<dbReference type="EnsemblBacteria" id="CCC79589">
    <property type="protein sequence ID" value="CCC79589"/>
    <property type="gene ID" value="lp_2410"/>
</dbReference>
<gene>
    <name evidence="1" type="ordered locus">lp_2410</name>
</gene>
<name>F9UQV0_LACPL</name>
<evidence type="ECO:0000313" key="1">
    <source>
        <dbReference type="EMBL" id="CCC79589.1"/>
    </source>
</evidence>
<dbReference type="AlphaFoldDB" id="F9UQV0"/>
<evidence type="ECO:0000313" key="2">
    <source>
        <dbReference type="Proteomes" id="UP000000432"/>
    </source>
</evidence>
<proteinExistence type="predicted"/>
<dbReference type="STRING" id="220668.lp_2410"/>
<reference key="2">
    <citation type="submission" date="2011-06" db="EMBL/GenBank/DDBJ databases">
        <title>Complete resequencing and reannotation of the Lactobacillus plantarum WCFS1 genome.</title>
        <authorList>
            <person name="Siezen R.J."/>
            <person name="Francke C."/>
            <person name="Renckens B."/>
            <person name="Boekhorst J."/>
            <person name="Wels M."/>
            <person name="Kleerebezem M."/>
            <person name="van Hijum S.A.F.T."/>
        </authorList>
    </citation>
    <scope>NUCLEOTIDE SEQUENCE</scope>
    <source>
        <strain>WCFS1</strain>
    </source>
</reference>
<organism evidence="1 2">
    <name type="scientific">Lactiplantibacillus plantarum (strain ATCC BAA-793 / NCIMB 8826 / WCFS1)</name>
    <name type="common">Lactobacillus plantarum</name>
    <dbReference type="NCBI Taxonomy" id="220668"/>
    <lineage>
        <taxon>Bacteria</taxon>
        <taxon>Bacillati</taxon>
        <taxon>Bacillota</taxon>
        <taxon>Bacilli</taxon>
        <taxon>Lactobacillales</taxon>
        <taxon>Lactobacillaceae</taxon>
        <taxon>Lactiplantibacillus</taxon>
    </lineage>
</organism>
<sequence length="94" mass="10941">MTPAEFKAVWHGYQVNMLNQQREQMHARLMPQATYGVELSQPLGEVVERSDEQIANEISKLTDYRTVEERQPDTPQMAMYRRLMEAKADRGEAN</sequence>
<dbReference type="Proteomes" id="UP000000432">
    <property type="component" value="Chromosome"/>
</dbReference>